<keyword evidence="1" id="KW-0812">Transmembrane</keyword>
<dbReference type="KEGG" id="ptes:JQU52_05640"/>
<feature type="transmembrane region" description="Helical" evidence="1">
    <location>
        <begin position="135"/>
        <end position="156"/>
    </location>
</feature>
<accession>A0A892ZIV5</accession>
<gene>
    <name evidence="2" type="ORF">JQU52_05640</name>
</gene>
<feature type="transmembrane region" description="Helical" evidence="1">
    <location>
        <begin position="93"/>
        <end position="115"/>
    </location>
</feature>
<dbReference type="EMBL" id="CP069798">
    <property type="protein sequence ID" value="QRQ82862.1"/>
    <property type="molecule type" value="Genomic_DNA"/>
</dbReference>
<evidence type="ECO:0000313" key="3">
    <source>
        <dbReference type="Proteomes" id="UP000653156"/>
    </source>
</evidence>
<keyword evidence="3" id="KW-1185">Reference proteome</keyword>
<organism evidence="2 3">
    <name type="scientific">Paralysiella testudinis</name>
    <dbReference type="NCBI Taxonomy" id="2809020"/>
    <lineage>
        <taxon>Bacteria</taxon>
        <taxon>Pseudomonadati</taxon>
        <taxon>Pseudomonadota</taxon>
        <taxon>Betaproteobacteria</taxon>
        <taxon>Neisseriales</taxon>
        <taxon>Neisseriaceae</taxon>
        <taxon>Paralysiella</taxon>
    </lineage>
</organism>
<evidence type="ECO:0000256" key="1">
    <source>
        <dbReference type="SAM" id="Phobius"/>
    </source>
</evidence>
<name>A0A892ZIV5_9NEIS</name>
<dbReference type="Proteomes" id="UP000653156">
    <property type="component" value="Chromosome"/>
</dbReference>
<proteinExistence type="predicted"/>
<keyword evidence="1" id="KW-1133">Transmembrane helix</keyword>
<dbReference type="RefSeq" id="WP_230340155.1">
    <property type="nucleotide sequence ID" value="NZ_CP069798.1"/>
</dbReference>
<evidence type="ECO:0000313" key="2">
    <source>
        <dbReference type="EMBL" id="QRQ82862.1"/>
    </source>
</evidence>
<keyword evidence="1" id="KW-0472">Membrane</keyword>
<protein>
    <submittedName>
        <fullName evidence="2">Uncharacterized protein</fullName>
    </submittedName>
</protein>
<reference evidence="2" key="1">
    <citation type="submission" date="2021-02" db="EMBL/GenBank/DDBJ databases">
        <title>Neisseriaceae sp. 26B isolated from the cloaca of a Common Toad-headed Turtle (Mesoclemmys nasuta).</title>
        <authorList>
            <person name="Spergser J."/>
            <person name="Busse H.-J."/>
        </authorList>
    </citation>
    <scope>NUCLEOTIDE SEQUENCE</scope>
    <source>
        <strain evidence="2">26B</strain>
    </source>
</reference>
<dbReference type="AlphaFoldDB" id="A0A892ZIV5"/>
<sequence>MQNNILNFIRRKHNPATHIDNDLLMQRLHRQCGIELLYKDGDDAVVSTGGETYRVPYEAFLQVVAGYLPAGPGIGRRFTERWQDEIRFIIDNVFSLIANAVRVFPLVLCACLLLVAMQGNGYWQELLNSLQNADVFINFMWFILSISLLVSSFNMAGRLIFGWTPHTGYAVLGSVRGGITRRQSILNWLAAESAPQNQPAP</sequence>